<proteinExistence type="predicted"/>
<dbReference type="Gene3D" id="3.40.50.12780">
    <property type="entry name" value="N-terminal domain of ligase-like"/>
    <property type="match status" value="1"/>
</dbReference>
<dbReference type="GO" id="GO:0016874">
    <property type="term" value="F:ligase activity"/>
    <property type="evidence" value="ECO:0007669"/>
    <property type="project" value="UniProtKB-KW"/>
</dbReference>
<evidence type="ECO:0000313" key="3">
    <source>
        <dbReference type="EMBL" id="GAA4471875.1"/>
    </source>
</evidence>
<protein>
    <submittedName>
        <fullName evidence="3">Long-chain fatty acid--CoA ligase</fullName>
    </submittedName>
</protein>
<sequence>MSIADVLSAAADRYGPAIAIEDGCGTRTFTELSDRAHALAGGLRRLGIAAGSRVVVLLGNSIAAVEVDLALAIGGFVRVSLNPRVGPMDWERVVHDCEPDVLVVDPRIDGATEFAARMTTSTVITVGGTTSTGPSLDEVAAGGAGRLAMPTPEPDSLCALHYSSGTTGVPKGAQRTHANRLASLGAMRDQVLAGTLGGAEPAVFLHAGPVIHTSGLFVLPFVEAGGRQVLLDHVGPAGLIDAVEAHSATHTALVPTVIARLLDFDDARLSVMRRMRMLAYAGAPMPVEHIRQAYQRITPNLVQYYGMVEAIPPLTVLTAADHRRGVCENADVLGSVGRACPESAIEFRGHGVTVADGEIGELVVAGPAVSPGYHNAGTRTDLGKSHVDGCLYSGDLGYRDPDGYIHLTGRSKDMIITGGYNVYPREVEEAISAIPGVDDVVVVGLPDEMWGQRIVAAYTSAAEAGVDDAVVLAESRTRLPDYKRPKAAHRVDRLPLTALGKVDRAAAAELLVALVRAAS</sequence>
<accession>A0ABP8NRM6</accession>
<reference evidence="4" key="1">
    <citation type="journal article" date="2019" name="Int. J. Syst. Evol. Microbiol.">
        <title>The Global Catalogue of Microorganisms (GCM) 10K type strain sequencing project: providing services to taxonomists for standard genome sequencing and annotation.</title>
        <authorList>
            <consortium name="The Broad Institute Genomics Platform"/>
            <consortium name="The Broad Institute Genome Sequencing Center for Infectious Disease"/>
            <person name="Wu L."/>
            <person name="Ma J."/>
        </authorList>
    </citation>
    <scope>NUCLEOTIDE SEQUENCE [LARGE SCALE GENOMIC DNA]</scope>
    <source>
        <strain evidence="4">JCM 32206</strain>
    </source>
</reference>
<evidence type="ECO:0000259" key="2">
    <source>
        <dbReference type="Pfam" id="PF13193"/>
    </source>
</evidence>
<feature type="domain" description="AMP-binding enzyme C-terminal" evidence="2">
    <location>
        <begin position="426"/>
        <end position="501"/>
    </location>
</feature>
<organism evidence="3 4">
    <name type="scientific">Rhodococcus olei</name>
    <dbReference type="NCBI Taxonomy" id="2161675"/>
    <lineage>
        <taxon>Bacteria</taxon>
        <taxon>Bacillati</taxon>
        <taxon>Actinomycetota</taxon>
        <taxon>Actinomycetes</taxon>
        <taxon>Mycobacteriales</taxon>
        <taxon>Nocardiaceae</taxon>
        <taxon>Rhodococcus</taxon>
    </lineage>
</organism>
<dbReference type="PANTHER" id="PTHR43767:SF7">
    <property type="entry name" value="MEDIUM_LONG-CHAIN-FATTY-ACID--COA LIGASE FADD8"/>
    <property type="match status" value="1"/>
</dbReference>
<dbReference type="EMBL" id="BAABFB010000010">
    <property type="protein sequence ID" value="GAA4471875.1"/>
    <property type="molecule type" value="Genomic_DNA"/>
</dbReference>
<dbReference type="PANTHER" id="PTHR43767">
    <property type="entry name" value="LONG-CHAIN-FATTY-ACID--COA LIGASE"/>
    <property type="match status" value="1"/>
</dbReference>
<dbReference type="Gene3D" id="3.30.300.30">
    <property type="match status" value="1"/>
</dbReference>
<dbReference type="InterPro" id="IPR020845">
    <property type="entry name" value="AMP-binding_CS"/>
</dbReference>
<dbReference type="InterPro" id="IPR045851">
    <property type="entry name" value="AMP-bd_C_sf"/>
</dbReference>
<dbReference type="SUPFAM" id="SSF56801">
    <property type="entry name" value="Acetyl-CoA synthetase-like"/>
    <property type="match status" value="1"/>
</dbReference>
<dbReference type="Pfam" id="PF00501">
    <property type="entry name" value="AMP-binding"/>
    <property type="match status" value="1"/>
</dbReference>
<keyword evidence="3" id="KW-0436">Ligase</keyword>
<comment type="caution">
    <text evidence="3">The sequence shown here is derived from an EMBL/GenBank/DDBJ whole genome shotgun (WGS) entry which is preliminary data.</text>
</comment>
<dbReference type="InterPro" id="IPR042099">
    <property type="entry name" value="ANL_N_sf"/>
</dbReference>
<feature type="domain" description="AMP-dependent synthetase/ligase" evidence="1">
    <location>
        <begin position="9"/>
        <end position="374"/>
    </location>
</feature>
<keyword evidence="4" id="KW-1185">Reference proteome</keyword>
<dbReference type="InterPro" id="IPR050237">
    <property type="entry name" value="ATP-dep_AMP-bd_enzyme"/>
</dbReference>
<evidence type="ECO:0000259" key="1">
    <source>
        <dbReference type="Pfam" id="PF00501"/>
    </source>
</evidence>
<dbReference type="Pfam" id="PF13193">
    <property type="entry name" value="AMP-binding_C"/>
    <property type="match status" value="1"/>
</dbReference>
<gene>
    <name evidence="3" type="ORF">GCM10023094_03310</name>
</gene>
<dbReference type="PROSITE" id="PS00455">
    <property type="entry name" value="AMP_BINDING"/>
    <property type="match status" value="1"/>
</dbReference>
<dbReference type="Proteomes" id="UP001501183">
    <property type="component" value="Unassembled WGS sequence"/>
</dbReference>
<name>A0ABP8NRM6_9NOCA</name>
<dbReference type="InterPro" id="IPR025110">
    <property type="entry name" value="AMP-bd_C"/>
</dbReference>
<evidence type="ECO:0000313" key="4">
    <source>
        <dbReference type="Proteomes" id="UP001501183"/>
    </source>
</evidence>
<dbReference type="InterPro" id="IPR000873">
    <property type="entry name" value="AMP-dep_synth/lig_dom"/>
</dbReference>
<dbReference type="RefSeq" id="WP_345341424.1">
    <property type="nucleotide sequence ID" value="NZ_BAABFB010000010.1"/>
</dbReference>